<gene>
    <name evidence="2" type="ORF">E2493_09035</name>
</gene>
<feature type="transmembrane region" description="Helical" evidence="1">
    <location>
        <begin position="194"/>
        <end position="215"/>
    </location>
</feature>
<evidence type="ECO:0000313" key="3">
    <source>
        <dbReference type="Proteomes" id="UP000298213"/>
    </source>
</evidence>
<dbReference type="Proteomes" id="UP000298213">
    <property type="component" value="Unassembled WGS sequence"/>
</dbReference>
<keyword evidence="1" id="KW-1133">Transmembrane helix</keyword>
<proteinExistence type="predicted"/>
<dbReference type="InterPro" id="IPR009781">
    <property type="entry name" value="DUF1345"/>
</dbReference>
<dbReference type="AlphaFoldDB" id="A0A4Y8ZRA1"/>
<name>A0A4Y8ZRA1_9SPHN</name>
<dbReference type="OrthoDB" id="64737at2"/>
<comment type="caution">
    <text evidence="2">The sequence shown here is derived from an EMBL/GenBank/DDBJ whole genome shotgun (WGS) entry which is preliminary data.</text>
</comment>
<feature type="transmembrane region" description="Helical" evidence="1">
    <location>
        <begin position="82"/>
        <end position="100"/>
    </location>
</feature>
<evidence type="ECO:0000313" key="2">
    <source>
        <dbReference type="EMBL" id="TFI58558.1"/>
    </source>
</evidence>
<evidence type="ECO:0000256" key="1">
    <source>
        <dbReference type="SAM" id="Phobius"/>
    </source>
</evidence>
<feature type="transmembrane region" description="Helical" evidence="1">
    <location>
        <begin position="112"/>
        <end position="132"/>
    </location>
</feature>
<reference evidence="2 3" key="1">
    <citation type="submission" date="2019-03" db="EMBL/GenBank/DDBJ databases">
        <title>Genome sequence of Sphingomonas sp. 17J27-24.</title>
        <authorList>
            <person name="Kim M."/>
            <person name="Maeng S."/>
            <person name="Sathiyaraj S."/>
        </authorList>
    </citation>
    <scope>NUCLEOTIDE SEQUENCE [LARGE SCALE GENOMIC DNA]</scope>
    <source>
        <strain evidence="2 3">17J27-24</strain>
    </source>
</reference>
<keyword evidence="3" id="KW-1185">Reference proteome</keyword>
<keyword evidence="1" id="KW-0812">Transmembrane</keyword>
<accession>A0A4Y8ZRA1</accession>
<dbReference type="Pfam" id="PF07077">
    <property type="entry name" value="DUF1345"/>
    <property type="match status" value="1"/>
</dbReference>
<protein>
    <submittedName>
        <fullName evidence="2">DUF1345 domain-containing protein</fullName>
    </submittedName>
</protein>
<dbReference type="RefSeq" id="WP_135085921.1">
    <property type="nucleotide sequence ID" value="NZ_SPDV01000014.1"/>
</dbReference>
<keyword evidence="1" id="KW-0472">Membrane</keyword>
<organism evidence="2 3">
    <name type="scientific">Sphingomonas parva</name>
    <dbReference type="NCBI Taxonomy" id="2555898"/>
    <lineage>
        <taxon>Bacteria</taxon>
        <taxon>Pseudomonadati</taxon>
        <taxon>Pseudomonadota</taxon>
        <taxon>Alphaproteobacteria</taxon>
        <taxon>Sphingomonadales</taxon>
        <taxon>Sphingomonadaceae</taxon>
        <taxon>Sphingomonas</taxon>
    </lineage>
</organism>
<feature type="transmembrane region" description="Helical" evidence="1">
    <location>
        <begin position="42"/>
        <end position="61"/>
    </location>
</feature>
<dbReference type="EMBL" id="SPDV01000014">
    <property type="protein sequence ID" value="TFI58558.1"/>
    <property type="molecule type" value="Genomic_DNA"/>
</dbReference>
<sequence>MPGIRKRNRPNGLPHSRFLAFLLAFVAASGLAALAAPAWSAALMTGFDLAALLFLLLAVLLMRGADPGGIERAAARNAAGKGLLLAISAAVLAAVLAAVATELGRVETGGDAAMPLVTLALSWIFGNTVYALEYAHIYYERRDGALRHGLAFPGDQPPDYLDFVYFAYTVGIAGQVSDVAATDRGIRRILTGQALVSYAFNIFVLAITVNAAAAML</sequence>